<dbReference type="InterPro" id="IPR023296">
    <property type="entry name" value="Glyco_hydro_beta-prop_sf"/>
</dbReference>
<keyword evidence="4 5" id="KW-0326">Glycosidase</keyword>
<dbReference type="Pfam" id="PF04616">
    <property type="entry name" value="Glyco_hydro_43"/>
    <property type="match status" value="1"/>
</dbReference>
<comment type="similarity">
    <text evidence="2 5">Belongs to the glycosyl hydrolase 43 family.</text>
</comment>
<dbReference type="PANTHER" id="PTHR43301">
    <property type="entry name" value="ARABINAN ENDO-1,5-ALPHA-L-ARABINOSIDASE"/>
    <property type="match status" value="1"/>
</dbReference>
<reference evidence="7 8" key="1">
    <citation type="submission" date="2023-02" db="EMBL/GenBank/DDBJ databases">
        <title>Genome sequence of Sphingobacterium sp. KACC 22765.</title>
        <authorList>
            <person name="Kim S."/>
            <person name="Heo J."/>
            <person name="Kwon S.-W."/>
        </authorList>
    </citation>
    <scope>NUCLEOTIDE SEQUENCE [LARGE SCALE GENOMIC DNA]</scope>
    <source>
        <strain evidence="7 8">KACC 22765</strain>
    </source>
</reference>
<dbReference type="SUPFAM" id="SSF75005">
    <property type="entry name" value="Arabinanase/levansucrase/invertase"/>
    <property type="match status" value="1"/>
</dbReference>
<keyword evidence="6" id="KW-0472">Membrane</keyword>
<evidence type="ECO:0000256" key="2">
    <source>
        <dbReference type="ARBA" id="ARBA00009865"/>
    </source>
</evidence>
<evidence type="ECO:0000256" key="3">
    <source>
        <dbReference type="ARBA" id="ARBA00022801"/>
    </source>
</evidence>
<dbReference type="PANTHER" id="PTHR43301:SF3">
    <property type="entry name" value="ARABINAN ENDO-1,5-ALPHA-L-ARABINOSIDASE A-RELATED"/>
    <property type="match status" value="1"/>
</dbReference>
<dbReference type="InterPro" id="IPR050727">
    <property type="entry name" value="GH43_arabinanases"/>
</dbReference>
<evidence type="ECO:0000256" key="5">
    <source>
        <dbReference type="RuleBase" id="RU361187"/>
    </source>
</evidence>
<dbReference type="CDD" id="cd18616">
    <property type="entry name" value="GH43_ABN-like"/>
    <property type="match status" value="1"/>
</dbReference>
<dbReference type="Gene3D" id="2.115.10.20">
    <property type="entry name" value="Glycosyl hydrolase domain, family 43"/>
    <property type="match status" value="1"/>
</dbReference>
<sequence length="373" mass="40964">MNPHPNLVLINKYGQIHPHLWIVFFSIIVLGLLAGCSASKQHLPAKPSALSFQNPVFTPILADPTVIRDPESKLFYAYGTEDNWGDGQGSRLMPILKSADLVDWHYVGEVFQDKPSWKTGGGLWAPDINQVNGKFYLYYSLSLWGDPDPGIGLAIGTKPAGPFVDQGKLFTSKDIKVPNSIDPSLFQDDEQKILVWGSFSDGENQGIHMIALSSDGTAPAPGAQKHKLAAGDWEAAMLHKRDDYYYFFGSKGSCCEGARSQYQVFVARSKAIRGPYLDKSGQAIVERGNGSLLLQGNVKIAGPGHHAKIISDDAGQDWLLYHGIWKDNPTVSSGASRRTLMLDRLLWEDGWPMIKDAVPGTGVQQAPQFRTIK</sequence>
<dbReference type="EMBL" id="CP117880">
    <property type="protein sequence ID" value="WDF68315.1"/>
    <property type="molecule type" value="Genomic_DNA"/>
</dbReference>
<comment type="pathway">
    <text evidence="1">Glycan metabolism; L-arabinan degradation.</text>
</comment>
<evidence type="ECO:0000256" key="1">
    <source>
        <dbReference type="ARBA" id="ARBA00004834"/>
    </source>
</evidence>
<gene>
    <name evidence="7" type="ORF">PQ465_18735</name>
</gene>
<evidence type="ECO:0000256" key="6">
    <source>
        <dbReference type="SAM" id="Phobius"/>
    </source>
</evidence>
<proteinExistence type="inferred from homology"/>
<keyword evidence="8" id="KW-1185">Reference proteome</keyword>
<name>A0ABY7WFR6_9SPHI</name>
<evidence type="ECO:0000256" key="4">
    <source>
        <dbReference type="ARBA" id="ARBA00023295"/>
    </source>
</evidence>
<evidence type="ECO:0000313" key="7">
    <source>
        <dbReference type="EMBL" id="WDF68315.1"/>
    </source>
</evidence>
<dbReference type="Proteomes" id="UP001221558">
    <property type="component" value="Chromosome"/>
</dbReference>
<accession>A0ABY7WFR6</accession>
<feature type="transmembrane region" description="Helical" evidence="6">
    <location>
        <begin position="20"/>
        <end position="38"/>
    </location>
</feature>
<protein>
    <submittedName>
        <fullName evidence="7">Family 43 glycosylhydrolase</fullName>
    </submittedName>
</protein>
<organism evidence="7 8">
    <name type="scientific">Sphingobacterium oryzagri</name>
    <dbReference type="NCBI Taxonomy" id="3025669"/>
    <lineage>
        <taxon>Bacteria</taxon>
        <taxon>Pseudomonadati</taxon>
        <taxon>Bacteroidota</taxon>
        <taxon>Sphingobacteriia</taxon>
        <taxon>Sphingobacteriales</taxon>
        <taxon>Sphingobacteriaceae</taxon>
        <taxon>Sphingobacterium</taxon>
    </lineage>
</organism>
<evidence type="ECO:0000313" key="8">
    <source>
        <dbReference type="Proteomes" id="UP001221558"/>
    </source>
</evidence>
<keyword evidence="6" id="KW-0812">Transmembrane</keyword>
<dbReference type="RefSeq" id="WP_274267048.1">
    <property type="nucleotide sequence ID" value="NZ_CP117880.1"/>
</dbReference>
<dbReference type="InterPro" id="IPR006710">
    <property type="entry name" value="Glyco_hydro_43"/>
</dbReference>
<keyword evidence="6" id="KW-1133">Transmembrane helix</keyword>
<keyword evidence="3 5" id="KW-0378">Hydrolase</keyword>